<evidence type="ECO:0000313" key="2">
    <source>
        <dbReference type="EMBL" id="CAK0897658.1"/>
    </source>
</evidence>
<organism evidence="2 3">
    <name type="scientific">Prorocentrum cordatum</name>
    <dbReference type="NCBI Taxonomy" id="2364126"/>
    <lineage>
        <taxon>Eukaryota</taxon>
        <taxon>Sar</taxon>
        <taxon>Alveolata</taxon>
        <taxon>Dinophyceae</taxon>
        <taxon>Prorocentrales</taxon>
        <taxon>Prorocentraceae</taxon>
        <taxon>Prorocentrum</taxon>
    </lineage>
</organism>
<comment type="caution">
    <text evidence="2">The sequence shown here is derived from an EMBL/GenBank/DDBJ whole genome shotgun (WGS) entry which is preliminary data.</text>
</comment>
<reference evidence="2" key="1">
    <citation type="submission" date="2023-10" db="EMBL/GenBank/DDBJ databases">
        <authorList>
            <person name="Chen Y."/>
            <person name="Shah S."/>
            <person name="Dougan E. K."/>
            <person name="Thang M."/>
            <person name="Chan C."/>
        </authorList>
    </citation>
    <scope>NUCLEOTIDE SEQUENCE [LARGE SCALE GENOMIC DNA]</scope>
</reference>
<dbReference type="EMBL" id="CAUYUJ010020370">
    <property type="protein sequence ID" value="CAK0897658.1"/>
    <property type="molecule type" value="Genomic_DNA"/>
</dbReference>
<feature type="region of interest" description="Disordered" evidence="1">
    <location>
        <begin position="304"/>
        <end position="352"/>
    </location>
</feature>
<proteinExistence type="predicted"/>
<accession>A0ABN9XHZ2</accession>
<protein>
    <submittedName>
        <fullName evidence="2">Uncharacterized protein</fullName>
    </submittedName>
</protein>
<keyword evidence="3" id="KW-1185">Reference proteome</keyword>
<dbReference type="Proteomes" id="UP001189429">
    <property type="component" value="Unassembled WGS sequence"/>
</dbReference>
<evidence type="ECO:0000313" key="3">
    <source>
        <dbReference type="Proteomes" id="UP001189429"/>
    </source>
</evidence>
<evidence type="ECO:0000256" key="1">
    <source>
        <dbReference type="SAM" id="MobiDB-lite"/>
    </source>
</evidence>
<gene>
    <name evidence="2" type="ORF">PCOR1329_LOCUS75784</name>
</gene>
<sequence length="428" mass="44286">MRRKRRRERRHEEARAPLRLLAARAGGGRGDWREDRIRQIRREWAWGVRLMRCRTLRNRQNALLLLLEARRPTPLKSCPHSSRRAHRAQQRVMRLQPELTISQKLPLKHVLQQRSFLSWGASEGLRSPHTSHPGISGIPVGSGSSVLLLALVGGGCVLDVDGTWVDDDGTGLVVDGTGLGVDETGLDVNGTGLGVDVDGTGLGVDETGLDVNGTGLGVDVDETWLDVDGSSSTSVSLAPEGSSTSVSLAPAAFCVTTPSVVADPGSPSTPASLKFHSGSGSAPVPLTCGPAAGAGGRLLQLARAPAAPRGAAPGPRAAEPPAVLTAPAPAPAEGDAVLEQRAPPPPPPPAEAMCTLCHQRGLPGSGDAGVDCVAPVGAGKVCPPGALQLAPHEEACGEAVHPVDHDLLVADMKTSWPSTLNATAVTAR</sequence>
<feature type="compositionally biased region" description="Low complexity" evidence="1">
    <location>
        <begin position="304"/>
        <end position="327"/>
    </location>
</feature>
<name>A0ABN9XHZ2_9DINO</name>